<feature type="region of interest" description="Disordered" evidence="1">
    <location>
        <begin position="1"/>
        <end position="135"/>
    </location>
</feature>
<dbReference type="EMBL" id="AUYC01000018">
    <property type="protein sequence ID" value="KZN65127.1"/>
    <property type="molecule type" value="Genomic_DNA"/>
</dbReference>
<organism evidence="3 4">
    <name type="scientific">Pseudoalteromonas luteoviolacea CPMOR-1</name>
    <dbReference type="NCBI Taxonomy" id="1365248"/>
    <lineage>
        <taxon>Bacteria</taxon>
        <taxon>Pseudomonadati</taxon>
        <taxon>Pseudomonadota</taxon>
        <taxon>Gammaproteobacteria</taxon>
        <taxon>Alteromonadales</taxon>
        <taxon>Pseudoalteromonadaceae</taxon>
        <taxon>Pseudoalteromonas</taxon>
    </lineage>
</organism>
<feature type="compositionally biased region" description="Polar residues" evidence="1">
    <location>
        <begin position="729"/>
        <end position="745"/>
    </location>
</feature>
<dbReference type="PATRIC" id="fig|1365248.3.peg.1314"/>
<reference evidence="3 4" key="1">
    <citation type="submission" date="2013-07" db="EMBL/GenBank/DDBJ databases">
        <title>Comparative Genomic and Metabolomic Analysis of Twelve Strains of Pseudoalteromonas luteoviolacea.</title>
        <authorList>
            <person name="Vynne N.G."/>
            <person name="Mansson M."/>
            <person name="Gram L."/>
        </authorList>
    </citation>
    <scope>NUCLEOTIDE SEQUENCE [LARGE SCALE GENOMIC DNA]</scope>
    <source>
        <strain evidence="3 4">CPMOR-1</strain>
    </source>
</reference>
<dbReference type="Gene3D" id="3.30.750.140">
    <property type="match status" value="1"/>
</dbReference>
<evidence type="ECO:0000313" key="4">
    <source>
        <dbReference type="Proteomes" id="UP000076486"/>
    </source>
</evidence>
<feature type="compositionally biased region" description="Polar residues" evidence="1">
    <location>
        <begin position="326"/>
        <end position="340"/>
    </location>
</feature>
<dbReference type="PANTHER" id="PTHR37533:SF2">
    <property type="entry name" value="FLAGELLAR HOOK-LENGTH CONTROL PROTEIN"/>
    <property type="match status" value="1"/>
</dbReference>
<evidence type="ECO:0000256" key="1">
    <source>
        <dbReference type="SAM" id="MobiDB-lite"/>
    </source>
</evidence>
<feature type="region of interest" description="Disordered" evidence="1">
    <location>
        <begin position="695"/>
        <end position="756"/>
    </location>
</feature>
<proteinExistence type="predicted"/>
<feature type="region of interest" description="Disordered" evidence="1">
    <location>
        <begin position="456"/>
        <end position="479"/>
    </location>
</feature>
<dbReference type="InterPro" id="IPR052563">
    <property type="entry name" value="FliK"/>
</dbReference>
<feature type="region of interest" description="Disordered" evidence="1">
    <location>
        <begin position="317"/>
        <end position="345"/>
    </location>
</feature>
<gene>
    <name evidence="3" type="ORF">N473_00740</name>
</gene>
<comment type="caution">
    <text evidence="3">The sequence shown here is derived from an EMBL/GenBank/DDBJ whole genome shotgun (WGS) entry which is preliminary data.</text>
</comment>
<feature type="compositionally biased region" description="Basic and acidic residues" evidence="1">
    <location>
        <begin position="81"/>
        <end position="90"/>
    </location>
</feature>
<dbReference type="RefSeq" id="WP_063367184.1">
    <property type="nucleotide sequence ID" value="NZ_AUYC01000018.1"/>
</dbReference>
<protein>
    <recommendedName>
        <fullName evidence="2">Flagellar hook-length control protein-like C-terminal domain-containing protein</fullName>
    </recommendedName>
</protein>
<feature type="compositionally biased region" description="Polar residues" evidence="1">
    <location>
        <begin position="107"/>
        <end position="130"/>
    </location>
</feature>
<accession>A0A162BPF7</accession>
<dbReference type="Proteomes" id="UP000076486">
    <property type="component" value="Unassembled WGS sequence"/>
</dbReference>
<name>A0A162BPF7_9GAMM</name>
<evidence type="ECO:0000259" key="2">
    <source>
        <dbReference type="Pfam" id="PF02120"/>
    </source>
</evidence>
<dbReference type="Pfam" id="PF02120">
    <property type="entry name" value="Flg_hook"/>
    <property type="match status" value="1"/>
</dbReference>
<feature type="domain" description="Flagellar hook-length control protein-like C-terminal" evidence="2">
    <location>
        <begin position="632"/>
        <end position="713"/>
    </location>
</feature>
<dbReference type="PANTHER" id="PTHR37533">
    <property type="entry name" value="FLAGELLAR HOOK-LENGTH CONTROL PROTEIN"/>
    <property type="match status" value="1"/>
</dbReference>
<feature type="compositionally biased region" description="Acidic residues" evidence="1">
    <location>
        <begin position="532"/>
        <end position="542"/>
    </location>
</feature>
<feature type="compositionally biased region" description="Polar residues" evidence="1">
    <location>
        <begin position="188"/>
        <end position="220"/>
    </location>
</feature>
<feature type="compositionally biased region" description="Low complexity" evidence="1">
    <location>
        <begin position="544"/>
        <end position="555"/>
    </location>
</feature>
<dbReference type="CDD" id="cd17470">
    <property type="entry name" value="T3SS_Flik_C"/>
    <property type="match status" value="1"/>
</dbReference>
<feature type="region of interest" description="Disordered" evidence="1">
    <location>
        <begin position="153"/>
        <end position="265"/>
    </location>
</feature>
<feature type="compositionally biased region" description="Polar residues" evidence="1">
    <location>
        <begin position="252"/>
        <end position="265"/>
    </location>
</feature>
<dbReference type="AlphaFoldDB" id="A0A162BPF7"/>
<feature type="region of interest" description="Disordered" evidence="1">
    <location>
        <begin position="532"/>
        <end position="558"/>
    </location>
</feature>
<dbReference type="InterPro" id="IPR038610">
    <property type="entry name" value="FliK-like_C_sf"/>
</dbReference>
<evidence type="ECO:0000313" key="3">
    <source>
        <dbReference type="EMBL" id="KZN65127.1"/>
    </source>
</evidence>
<sequence>MANVSLDVGMNNSVSPQHRQADDRSAEQGFMAVMAQANEQEEAKSAALASEAKAEVQRRKTASQSDKTEDEPVKVQAGPDEPLKLDDSHLPKAGPDIMLQVEMSGDIDTQSKGVGQTPDSLLSQITASNKQKTDVAHHLAPVPKAMREHAGKVEVLPDNSAPDKGKKGPIDLIGPIVTQGKKADTGAITGTDSNADNKLVSPPQSDKQSSIDIPQKQGQLTGVEAFKAVDPGPRHSEGPVGDPSKVADDTNKVVNNPVPQKDFNTSKEVFNGEVKSREWFLHNKNVVSDESKPQVQVQSDVSNKAVTADPVEAKVVAEPKVHTELKTASNEATEPAQSAPKNEASYLASQIRKAVAQEPQVVQTQGSVQAQNIDETVSNTELNAKSPIEIAVKGSDKDPSHTKVLSELKSMVEQLSPQEKKQLENALNEKLSSDKLAEPQVRRLESALYTVITGKPAPDVNSKQANMTESAELAADKSTDSKTKLNNVAAELTTQQVAKPEVSYNSTKVTSVKEAVVAEPTKQNAEVVLSEEAPEMTAESDGEQSQNNSGNQQRQTASTNVENIFKAIRTLGSEQIQSKEEFEQVINQVEQSRQVQQTAQQQTTAQVKLQADPALMQSLNLTKSDAAKMLQDKVNMMINLNNQEAEIRLDPAELGSMQIRIRSDAEQAQVNFVVQNQQAKELLEESMPKLKEMLEEQGIQLGDSNIEQQAEGGSDQQGNEQNGHGKLANESSEAQNNKEQSVTSRKQSDSAIDYYA</sequence>
<dbReference type="InterPro" id="IPR021136">
    <property type="entry name" value="Flagellar_hook_control-like_C"/>
</dbReference>